<dbReference type="RefSeq" id="WP_146919153.1">
    <property type="nucleotide sequence ID" value="NZ_CP042430.1"/>
</dbReference>
<evidence type="ECO:0000256" key="1">
    <source>
        <dbReference type="ARBA" id="ARBA00038414"/>
    </source>
</evidence>
<protein>
    <recommendedName>
        <fullName evidence="4">Hydantoin racemase</fullName>
    </recommendedName>
</protein>
<dbReference type="InterPro" id="IPR015942">
    <property type="entry name" value="Asp/Glu/hydantoin_racemase"/>
</dbReference>
<dbReference type="EMBL" id="CP042430">
    <property type="protein sequence ID" value="QEC48030.1"/>
    <property type="molecule type" value="Genomic_DNA"/>
</dbReference>
<evidence type="ECO:0000313" key="3">
    <source>
        <dbReference type="Proteomes" id="UP000321805"/>
    </source>
</evidence>
<dbReference type="AlphaFoldDB" id="A0A5B8U4T0"/>
<dbReference type="PANTHER" id="PTHR28047">
    <property type="entry name" value="PROTEIN DCG1"/>
    <property type="match status" value="1"/>
</dbReference>
<sequence length="279" mass="30428">MTRIWHQSFTDLSRMPLYRRTLEQHAVRVMGDRGSVAVHGLRPGTYGDDFTPIDAIKYRYLEALNEDQVCEAALAAEREGFDAVAIGCFFDPALRAARSLVDIPVVSLAETCMLVACSYGRRFAVVTLCGDESVNLDDLCEQYGLRRRLAGIVAMDPPIDEYTLEAEGDATAPVAEGFERACARAFDLGAEVIVPGDGVLNEFLYRQGTSAVGGATVMDSMAVLFTYADMLARLHATAAMGVSRRQMYLKPPADMLRFGREVAGRRDLSESDFSGAGEG</sequence>
<dbReference type="Proteomes" id="UP000321805">
    <property type="component" value="Chromosome"/>
</dbReference>
<organism evidence="2 3">
    <name type="scientific">Baekduia soli</name>
    <dbReference type="NCBI Taxonomy" id="496014"/>
    <lineage>
        <taxon>Bacteria</taxon>
        <taxon>Bacillati</taxon>
        <taxon>Actinomycetota</taxon>
        <taxon>Thermoleophilia</taxon>
        <taxon>Solirubrobacterales</taxon>
        <taxon>Baekduiaceae</taxon>
        <taxon>Baekduia</taxon>
    </lineage>
</organism>
<dbReference type="GO" id="GO:0047661">
    <property type="term" value="F:amino-acid racemase activity"/>
    <property type="evidence" value="ECO:0007669"/>
    <property type="project" value="InterPro"/>
</dbReference>
<reference evidence="2 3" key="1">
    <citation type="journal article" date="2018" name="J. Microbiol.">
        <title>Baekduia soli gen. nov., sp. nov., a novel bacterium isolated from the soil of Baekdu Mountain and proposal of a novel family name, Baekduiaceae fam. nov.</title>
        <authorList>
            <person name="An D.S."/>
            <person name="Siddiqi M.Z."/>
            <person name="Kim K.H."/>
            <person name="Yu H.S."/>
            <person name="Im W.T."/>
        </authorList>
    </citation>
    <scope>NUCLEOTIDE SEQUENCE [LARGE SCALE GENOMIC DNA]</scope>
    <source>
        <strain evidence="2 3">BR7-21</strain>
    </source>
</reference>
<keyword evidence="3" id="KW-1185">Reference proteome</keyword>
<name>A0A5B8U4T0_9ACTN</name>
<dbReference type="Pfam" id="PF01177">
    <property type="entry name" value="Asp_Glu_race"/>
    <property type="match status" value="1"/>
</dbReference>
<dbReference type="OrthoDB" id="9791723at2"/>
<evidence type="ECO:0000313" key="2">
    <source>
        <dbReference type="EMBL" id="QEC48030.1"/>
    </source>
</evidence>
<dbReference type="KEGG" id="bsol:FSW04_10910"/>
<dbReference type="PANTHER" id="PTHR28047:SF5">
    <property type="entry name" value="PROTEIN DCG1"/>
    <property type="match status" value="1"/>
</dbReference>
<gene>
    <name evidence="2" type="ORF">FSW04_10910</name>
</gene>
<proteinExistence type="inferred from homology"/>
<dbReference type="InterPro" id="IPR053714">
    <property type="entry name" value="Iso_Racemase_Enz_sf"/>
</dbReference>
<accession>A0A5B8U4T0</accession>
<dbReference type="Gene3D" id="3.40.50.12500">
    <property type="match status" value="1"/>
</dbReference>
<evidence type="ECO:0008006" key="4">
    <source>
        <dbReference type="Google" id="ProtNLM"/>
    </source>
</evidence>
<comment type="similarity">
    <text evidence="1">Belongs to the HyuE racemase family.</text>
</comment>
<dbReference type="InterPro" id="IPR052186">
    <property type="entry name" value="Hydantoin_racemase-like"/>
</dbReference>